<dbReference type="InterPro" id="IPR036402">
    <property type="entry name" value="EF-Ts_dimer_sf"/>
</dbReference>
<dbReference type="Pfam" id="PF00889">
    <property type="entry name" value="EF_TS"/>
    <property type="match status" value="1"/>
</dbReference>
<dbReference type="InterPro" id="IPR018101">
    <property type="entry name" value="Transl_elong_Ts_CS"/>
</dbReference>
<evidence type="ECO:0000313" key="8">
    <source>
        <dbReference type="Proteomes" id="UP001150538"/>
    </source>
</evidence>
<name>A0A9W7ZVB2_9FUNG</name>
<dbReference type="GO" id="GO:0005739">
    <property type="term" value="C:mitochondrion"/>
    <property type="evidence" value="ECO:0007669"/>
    <property type="project" value="UniProtKB-SubCell"/>
</dbReference>
<evidence type="ECO:0000256" key="4">
    <source>
        <dbReference type="HAMAP-Rule" id="MF_03135"/>
    </source>
</evidence>
<dbReference type="AlphaFoldDB" id="A0A9W7ZVB2"/>
<dbReference type="PANTHER" id="PTHR11741:SF0">
    <property type="entry name" value="ELONGATION FACTOR TS, MITOCHONDRIAL"/>
    <property type="match status" value="1"/>
</dbReference>
<dbReference type="PANTHER" id="PTHR11741">
    <property type="entry name" value="ELONGATION FACTOR TS"/>
    <property type="match status" value="1"/>
</dbReference>
<accession>A0A9W7ZVB2</accession>
<evidence type="ECO:0000256" key="3">
    <source>
        <dbReference type="ARBA" id="ARBA00022917"/>
    </source>
</evidence>
<organism evidence="7 8">
    <name type="scientific">Mycoemilia scoparia</name>
    <dbReference type="NCBI Taxonomy" id="417184"/>
    <lineage>
        <taxon>Eukaryota</taxon>
        <taxon>Fungi</taxon>
        <taxon>Fungi incertae sedis</taxon>
        <taxon>Zoopagomycota</taxon>
        <taxon>Kickxellomycotina</taxon>
        <taxon>Kickxellomycetes</taxon>
        <taxon>Kickxellales</taxon>
        <taxon>Kickxellaceae</taxon>
        <taxon>Mycoemilia</taxon>
    </lineage>
</organism>
<dbReference type="SUPFAM" id="SSF46934">
    <property type="entry name" value="UBA-like"/>
    <property type="match status" value="1"/>
</dbReference>
<evidence type="ECO:0000256" key="5">
    <source>
        <dbReference type="SAM" id="MobiDB-lite"/>
    </source>
</evidence>
<dbReference type="Proteomes" id="UP001150538">
    <property type="component" value="Unassembled WGS sequence"/>
</dbReference>
<protein>
    <recommendedName>
        <fullName evidence="4">Elongation factor Ts, mitochondrial</fullName>
        <shortName evidence="4">EF-Ts</shortName>
        <shortName evidence="4">EF-TsMt</shortName>
    </recommendedName>
</protein>
<reference evidence="7" key="1">
    <citation type="submission" date="2022-07" db="EMBL/GenBank/DDBJ databases">
        <title>Phylogenomic reconstructions and comparative analyses of Kickxellomycotina fungi.</title>
        <authorList>
            <person name="Reynolds N.K."/>
            <person name="Stajich J.E."/>
            <person name="Barry K."/>
            <person name="Grigoriev I.V."/>
            <person name="Crous P."/>
            <person name="Smith M.E."/>
        </authorList>
    </citation>
    <scope>NUCLEOTIDE SEQUENCE</scope>
    <source>
        <strain evidence="7">NBRC 100468</strain>
    </source>
</reference>
<dbReference type="Gene3D" id="3.30.479.20">
    <property type="entry name" value="Elongation factor Ts, dimerisation domain"/>
    <property type="match status" value="2"/>
</dbReference>
<dbReference type="GO" id="GO:0070125">
    <property type="term" value="P:mitochondrial translational elongation"/>
    <property type="evidence" value="ECO:0007669"/>
    <property type="project" value="TreeGrafter"/>
</dbReference>
<comment type="subcellular location">
    <subcellularLocation>
        <location evidence="4">Mitochondrion</location>
    </subcellularLocation>
</comment>
<feature type="region of interest" description="Disordered" evidence="5">
    <location>
        <begin position="393"/>
        <end position="413"/>
    </location>
</feature>
<keyword evidence="4" id="KW-0496">Mitochondrion</keyword>
<dbReference type="SUPFAM" id="SSF54713">
    <property type="entry name" value="Elongation factor Ts (EF-Ts), dimerisation domain"/>
    <property type="match status" value="2"/>
</dbReference>
<comment type="similarity">
    <text evidence="1 4">Belongs to the EF-Ts family.</text>
</comment>
<dbReference type="Gene3D" id="1.10.8.10">
    <property type="entry name" value="DNA helicase RuvA subunit, C-terminal domain"/>
    <property type="match status" value="1"/>
</dbReference>
<gene>
    <name evidence="4 7" type="primary">TSF1</name>
    <name evidence="7" type="ORF">H4219_004749</name>
</gene>
<evidence type="ECO:0000313" key="7">
    <source>
        <dbReference type="EMBL" id="KAJ1914529.1"/>
    </source>
</evidence>
<keyword evidence="3 4" id="KW-0648">Protein biosynthesis</keyword>
<dbReference type="PROSITE" id="PS01127">
    <property type="entry name" value="EF_TS_2"/>
    <property type="match status" value="1"/>
</dbReference>
<dbReference type="InterPro" id="IPR014039">
    <property type="entry name" value="Transl_elong_EFTs/EF1B_dimer"/>
</dbReference>
<dbReference type="InterPro" id="IPR001816">
    <property type="entry name" value="Transl_elong_EFTs/EF1B"/>
</dbReference>
<dbReference type="GO" id="GO:0003746">
    <property type="term" value="F:translation elongation factor activity"/>
    <property type="evidence" value="ECO:0007669"/>
    <property type="project" value="UniProtKB-UniRule"/>
</dbReference>
<comment type="caution">
    <text evidence="7">The sequence shown here is derived from an EMBL/GenBank/DDBJ whole genome shotgun (WGS) entry which is preliminary data.</text>
</comment>
<dbReference type="HAMAP" id="MF_00050">
    <property type="entry name" value="EF_Ts"/>
    <property type="match status" value="1"/>
</dbReference>
<feature type="domain" description="Translation elongation factor EFTs/EF1B dimerisation" evidence="6">
    <location>
        <begin position="127"/>
        <end position="393"/>
    </location>
</feature>
<dbReference type="InterPro" id="IPR009060">
    <property type="entry name" value="UBA-like_sf"/>
</dbReference>
<keyword evidence="2 4" id="KW-0251">Elongation factor</keyword>
<keyword evidence="8" id="KW-1185">Reference proteome</keyword>
<evidence type="ECO:0000256" key="2">
    <source>
        <dbReference type="ARBA" id="ARBA00022768"/>
    </source>
</evidence>
<evidence type="ECO:0000259" key="6">
    <source>
        <dbReference type="Pfam" id="PF00889"/>
    </source>
</evidence>
<sequence length="413" mass="44619">MRAFRLQQPILRPTTRNNLFNNTKGSVLPKVVALLFSTTAMTKSTTASSPTKADIKLLARLRKETQVSVTKARDALLSSNNDYKKALEWLEKDAIKSGAKKAEKVGDRVAGEGVIAIANTPNNDQSAIIELGCETDFVARSEVFELLAQNIARQAMFSVNEAANKGCGDGALVNVSVDRLLEQPLNNPTTGNNNDDGSGDVSIKEAIVQTIGKLGENMILRRAVIGTQSATTSPDNDKVQKIFGTYVHGGPKPSMPIGKIGALVSIDIHKSNTNTVLGDTVMTELKRLTRRLAQQVVGINPKFLDAAELENAVRAGKFDLESYKAQQLEEAGGSGGDELVQSLVFLDQKFMFDESKTVRLAVEEIASGLRQSPGGEGIEGISVSGFKRFERGEGVEKKEAPDFAEQVREQLNN</sequence>
<comment type="function">
    <text evidence="4">Associates with the EF-Tu.GDP complex and induces the exchange of GDP to GTP. It remains bound to the aminoacyl-tRNA.EF-Tu.GTP complex up to the GTP hydrolysis stage on the ribosome.</text>
</comment>
<evidence type="ECO:0000256" key="1">
    <source>
        <dbReference type="ARBA" id="ARBA00005532"/>
    </source>
</evidence>
<dbReference type="EMBL" id="JANBPU010000193">
    <property type="protein sequence ID" value="KAJ1914529.1"/>
    <property type="molecule type" value="Genomic_DNA"/>
</dbReference>
<dbReference type="OrthoDB" id="277235at2759"/>
<proteinExistence type="inferred from homology"/>